<feature type="compositionally biased region" description="Polar residues" evidence="1">
    <location>
        <begin position="226"/>
        <end position="236"/>
    </location>
</feature>
<feature type="region of interest" description="Disordered" evidence="1">
    <location>
        <begin position="183"/>
        <end position="271"/>
    </location>
</feature>
<keyword evidence="4" id="KW-1185">Reference proteome</keyword>
<reference evidence="3 4" key="1">
    <citation type="journal article" date="2015" name="Genome Biol.">
        <title>Comparative genomics of Steinernema reveals deeply conserved gene regulatory networks.</title>
        <authorList>
            <person name="Dillman A.R."/>
            <person name="Macchietto M."/>
            <person name="Porter C.F."/>
            <person name="Rogers A."/>
            <person name="Williams B."/>
            <person name="Antoshechkin I."/>
            <person name="Lee M.M."/>
            <person name="Goodwin Z."/>
            <person name="Lu X."/>
            <person name="Lewis E.E."/>
            <person name="Goodrich-Blair H."/>
            <person name="Stock S.P."/>
            <person name="Adams B.J."/>
            <person name="Sternberg P.W."/>
            <person name="Mortazavi A."/>
        </authorList>
    </citation>
    <scope>NUCLEOTIDE SEQUENCE [LARGE SCALE GENOMIC DNA]</scope>
    <source>
        <strain evidence="3 4">ALL</strain>
    </source>
</reference>
<gene>
    <name evidence="3" type="ORF">L596_016172</name>
</gene>
<name>A0A4U5NHB3_STECR</name>
<feature type="transmembrane region" description="Helical" evidence="2">
    <location>
        <begin position="99"/>
        <end position="124"/>
    </location>
</feature>
<keyword evidence="2" id="KW-1133">Transmembrane helix</keyword>
<proteinExistence type="predicted"/>
<organism evidence="3 4">
    <name type="scientific">Steinernema carpocapsae</name>
    <name type="common">Entomopathogenic nematode</name>
    <dbReference type="NCBI Taxonomy" id="34508"/>
    <lineage>
        <taxon>Eukaryota</taxon>
        <taxon>Metazoa</taxon>
        <taxon>Ecdysozoa</taxon>
        <taxon>Nematoda</taxon>
        <taxon>Chromadorea</taxon>
        <taxon>Rhabditida</taxon>
        <taxon>Tylenchina</taxon>
        <taxon>Panagrolaimomorpha</taxon>
        <taxon>Strongyloidoidea</taxon>
        <taxon>Steinernematidae</taxon>
        <taxon>Steinernema</taxon>
    </lineage>
</organism>
<evidence type="ECO:0000256" key="1">
    <source>
        <dbReference type="SAM" id="MobiDB-lite"/>
    </source>
</evidence>
<dbReference type="OrthoDB" id="10671295at2759"/>
<reference evidence="3 4" key="2">
    <citation type="journal article" date="2019" name="G3 (Bethesda)">
        <title>Hybrid Assembly of the Genome of the Entomopathogenic Nematode Steinernema carpocapsae Identifies the X-Chromosome.</title>
        <authorList>
            <person name="Serra L."/>
            <person name="Macchietto M."/>
            <person name="Macias-Munoz A."/>
            <person name="McGill C.J."/>
            <person name="Rodriguez I.M."/>
            <person name="Rodriguez B."/>
            <person name="Murad R."/>
            <person name="Mortazavi A."/>
        </authorList>
    </citation>
    <scope>NUCLEOTIDE SEQUENCE [LARGE SCALE GENOMIC DNA]</scope>
    <source>
        <strain evidence="3 4">ALL</strain>
    </source>
</reference>
<evidence type="ECO:0000313" key="3">
    <source>
        <dbReference type="EMBL" id="TKR82448.1"/>
    </source>
</evidence>
<dbReference type="EMBL" id="AZBU02000004">
    <property type="protein sequence ID" value="TKR82448.1"/>
    <property type="molecule type" value="Genomic_DNA"/>
</dbReference>
<feature type="compositionally biased region" description="Basic and acidic residues" evidence="1">
    <location>
        <begin position="242"/>
        <end position="271"/>
    </location>
</feature>
<keyword evidence="2" id="KW-0812">Transmembrane</keyword>
<keyword evidence="2" id="KW-0472">Membrane</keyword>
<protein>
    <submittedName>
        <fullName evidence="3">Uncharacterized protein</fullName>
    </submittedName>
</protein>
<dbReference type="Proteomes" id="UP000298663">
    <property type="component" value="Unassembled WGS sequence"/>
</dbReference>
<dbReference type="AlphaFoldDB" id="A0A4U5NHB3"/>
<evidence type="ECO:0000256" key="2">
    <source>
        <dbReference type="SAM" id="Phobius"/>
    </source>
</evidence>
<feature type="compositionally biased region" description="Basic and acidic residues" evidence="1">
    <location>
        <begin position="213"/>
        <end position="225"/>
    </location>
</feature>
<sequence length="271" mass="30462">MSRTPVYVSFSSFKCWYPPLRPLAQFHQSREVVCNMSIRNTTDNSSVDNPAASSVPMTPSTIVATSVSMNPTSWNTTETAAGLTAVATSTAAFIPGTPFTWYGLMIVIIVAILIMAFFLFSCYVDCRNRRTTMPASAKDDKSNSLREQANSVRRVELQNLLEASANRHRLREKEAQKAKTVAMRKAKRREQRQRMINAQKDVSEHSTQTQSHRSTEEEIQWRKSETTTPASVSTPPNIIHKVINERETDKPKWAKSNAEKSETEKSKSEGS</sequence>
<comment type="caution">
    <text evidence="3">The sequence shown here is derived from an EMBL/GenBank/DDBJ whole genome shotgun (WGS) entry which is preliminary data.</text>
</comment>
<evidence type="ECO:0000313" key="4">
    <source>
        <dbReference type="Proteomes" id="UP000298663"/>
    </source>
</evidence>
<accession>A0A4U5NHB3</accession>